<dbReference type="InterPro" id="IPR019734">
    <property type="entry name" value="TPR_rpt"/>
</dbReference>
<dbReference type="Pfam" id="PF14559">
    <property type="entry name" value="TPR_19"/>
    <property type="match status" value="1"/>
</dbReference>
<dbReference type="PROSITE" id="PS50005">
    <property type="entry name" value="TPR"/>
    <property type="match status" value="1"/>
</dbReference>
<dbReference type="EMBL" id="JAUCGM010000739">
    <property type="protein sequence ID" value="MDM8563599.1"/>
    <property type="molecule type" value="Genomic_DNA"/>
</dbReference>
<keyword evidence="3" id="KW-1185">Reference proteome</keyword>
<keyword evidence="1" id="KW-0802">TPR repeat</keyword>
<name>A0ABT7VVJ5_9GAMM</name>
<accession>A0ABT7VVJ5</accession>
<proteinExistence type="predicted"/>
<sequence length="427" mass="49546">AFLTQQLCSHVWEQAYDDAPETIPTATPENVENVIFDALESSRNTLEWLWDGLPPAERVVASALAEAGPKSITEVELEKILHESGVRVVIRELQNAPRLLQDWDLLEPADGGYRFRVELLRLWIEENKPLKRVQEELERINPVAENLFRAAQGLYYAEQLEQATNLLRQSIEFNPNHVSANQLLADILLAQGEAREAREILERLYKYQPVAARPRLVQALLILAKENTEDEQLKLYEQVLELDAEQPEAKIGWQNIWQRRGDDAYKTDNLKTALAAYKTANLGDEVAEIEQEIRERNFNAQLKALKNAEQAEHYEDALKLARQLAKYFSDKFDDKKVVEIEQEIRERKFKAQLKHLEEAEQAKHYEDALEQARQLAKEYPDKRDWTADLERLERKIKSEKLYQRTLDALEEGDKKTAQTLLMQLIIL</sequence>
<dbReference type="Gene3D" id="1.25.40.10">
    <property type="entry name" value="Tetratricopeptide repeat domain"/>
    <property type="match status" value="1"/>
</dbReference>
<evidence type="ECO:0000313" key="3">
    <source>
        <dbReference type="Proteomes" id="UP001171945"/>
    </source>
</evidence>
<gene>
    <name evidence="2" type="ORF">QUF54_09620</name>
</gene>
<organism evidence="2 3">
    <name type="scientific">Candidatus Marithioploca araucensis</name>
    <dbReference type="NCBI Taxonomy" id="70273"/>
    <lineage>
        <taxon>Bacteria</taxon>
        <taxon>Pseudomonadati</taxon>
        <taxon>Pseudomonadota</taxon>
        <taxon>Gammaproteobacteria</taxon>
        <taxon>Thiotrichales</taxon>
        <taxon>Thiotrichaceae</taxon>
        <taxon>Candidatus Marithioploca</taxon>
    </lineage>
</organism>
<evidence type="ECO:0000256" key="1">
    <source>
        <dbReference type="PROSITE-ProRule" id="PRU00339"/>
    </source>
</evidence>
<dbReference type="Proteomes" id="UP001171945">
    <property type="component" value="Unassembled WGS sequence"/>
</dbReference>
<feature type="non-terminal residue" evidence="2">
    <location>
        <position position="1"/>
    </location>
</feature>
<comment type="caution">
    <text evidence="2">The sequence shown here is derived from an EMBL/GenBank/DDBJ whole genome shotgun (WGS) entry which is preliminary data.</text>
</comment>
<evidence type="ECO:0000313" key="2">
    <source>
        <dbReference type="EMBL" id="MDM8563599.1"/>
    </source>
</evidence>
<reference evidence="2" key="1">
    <citation type="submission" date="2023-06" db="EMBL/GenBank/DDBJ databases">
        <title>Uncultivated large filamentous bacteria from sulfidic sediments reveal new species and different genomic features in energy metabolism and defense.</title>
        <authorList>
            <person name="Fonseca A."/>
        </authorList>
    </citation>
    <scope>NUCLEOTIDE SEQUENCE</scope>
    <source>
        <strain evidence="2">HSG4</strain>
    </source>
</reference>
<dbReference type="InterPro" id="IPR011990">
    <property type="entry name" value="TPR-like_helical_dom_sf"/>
</dbReference>
<feature type="repeat" description="TPR" evidence="1">
    <location>
        <begin position="144"/>
        <end position="177"/>
    </location>
</feature>
<protein>
    <submittedName>
        <fullName evidence="2">Tetratricopeptide repeat protein</fullName>
    </submittedName>
</protein>
<feature type="non-terminal residue" evidence="2">
    <location>
        <position position="427"/>
    </location>
</feature>
<dbReference type="SUPFAM" id="SSF48452">
    <property type="entry name" value="TPR-like"/>
    <property type="match status" value="1"/>
</dbReference>